<proteinExistence type="predicted"/>
<accession>A0A0L0CQA9</accession>
<gene>
    <name evidence="2" type="ORF">FF38_13860</name>
</gene>
<keyword evidence="3" id="KW-1185">Reference proteome</keyword>
<organism evidence="2 3">
    <name type="scientific">Lucilia cuprina</name>
    <name type="common">Green bottle fly</name>
    <name type="synonym">Australian sheep blowfly</name>
    <dbReference type="NCBI Taxonomy" id="7375"/>
    <lineage>
        <taxon>Eukaryota</taxon>
        <taxon>Metazoa</taxon>
        <taxon>Ecdysozoa</taxon>
        <taxon>Arthropoda</taxon>
        <taxon>Hexapoda</taxon>
        <taxon>Insecta</taxon>
        <taxon>Pterygota</taxon>
        <taxon>Neoptera</taxon>
        <taxon>Endopterygota</taxon>
        <taxon>Diptera</taxon>
        <taxon>Brachycera</taxon>
        <taxon>Muscomorpha</taxon>
        <taxon>Oestroidea</taxon>
        <taxon>Calliphoridae</taxon>
        <taxon>Luciliinae</taxon>
        <taxon>Lucilia</taxon>
    </lineage>
</organism>
<dbReference type="AlphaFoldDB" id="A0A0L0CQA9"/>
<reference evidence="2 3" key="1">
    <citation type="journal article" date="2015" name="Nat. Commun.">
        <title>Lucilia cuprina genome unlocks parasitic fly biology to underpin future interventions.</title>
        <authorList>
            <person name="Anstead C.A."/>
            <person name="Korhonen P.K."/>
            <person name="Young N.D."/>
            <person name="Hall R.S."/>
            <person name="Jex A.R."/>
            <person name="Murali S.C."/>
            <person name="Hughes D.S."/>
            <person name="Lee S.F."/>
            <person name="Perry T."/>
            <person name="Stroehlein A.J."/>
            <person name="Ansell B.R."/>
            <person name="Breugelmans B."/>
            <person name="Hofmann A."/>
            <person name="Qu J."/>
            <person name="Dugan S."/>
            <person name="Lee S.L."/>
            <person name="Chao H."/>
            <person name="Dinh H."/>
            <person name="Han Y."/>
            <person name="Doddapaneni H.V."/>
            <person name="Worley K.C."/>
            <person name="Muzny D.M."/>
            <person name="Ioannidis P."/>
            <person name="Waterhouse R.M."/>
            <person name="Zdobnov E.M."/>
            <person name="James P.J."/>
            <person name="Bagnall N.H."/>
            <person name="Kotze A.C."/>
            <person name="Gibbs R.A."/>
            <person name="Richards S."/>
            <person name="Batterham P."/>
            <person name="Gasser R.B."/>
        </authorList>
    </citation>
    <scope>NUCLEOTIDE SEQUENCE [LARGE SCALE GENOMIC DNA]</scope>
    <source>
        <strain evidence="2 3">LS</strain>
        <tissue evidence="2">Full body</tissue>
    </source>
</reference>
<evidence type="ECO:0000256" key="1">
    <source>
        <dbReference type="SAM" id="MobiDB-lite"/>
    </source>
</evidence>
<dbReference type="Proteomes" id="UP000037069">
    <property type="component" value="Unassembled WGS sequence"/>
</dbReference>
<protein>
    <submittedName>
        <fullName evidence="2">Uncharacterized protein</fullName>
    </submittedName>
</protein>
<comment type="caution">
    <text evidence="2">The sequence shown here is derived from an EMBL/GenBank/DDBJ whole genome shotgun (WGS) entry which is preliminary data.</text>
</comment>
<sequence>MDSATRQNRGKLAVNVQYYDCNRIFIKTLDNGRNMITAVEMLNEKQESIPENEEFDDNKQIDADDILREV</sequence>
<evidence type="ECO:0000313" key="3">
    <source>
        <dbReference type="Proteomes" id="UP000037069"/>
    </source>
</evidence>
<feature type="compositionally biased region" description="Basic and acidic residues" evidence="1">
    <location>
        <begin position="57"/>
        <end position="70"/>
    </location>
</feature>
<feature type="region of interest" description="Disordered" evidence="1">
    <location>
        <begin position="47"/>
        <end position="70"/>
    </location>
</feature>
<name>A0A0L0CQA9_LUCCU</name>
<dbReference type="EMBL" id="JRES01000051">
    <property type="protein sequence ID" value="KNC34555.1"/>
    <property type="molecule type" value="Genomic_DNA"/>
</dbReference>
<evidence type="ECO:0000313" key="2">
    <source>
        <dbReference type="EMBL" id="KNC34555.1"/>
    </source>
</evidence>